<protein>
    <submittedName>
        <fullName evidence="2">Uncharacterized protein</fullName>
    </submittedName>
</protein>
<feature type="compositionally biased region" description="Polar residues" evidence="1">
    <location>
        <begin position="1"/>
        <end position="10"/>
    </location>
</feature>
<keyword evidence="3" id="KW-1185">Reference proteome</keyword>
<dbReference type="AlphaFoldDB" id="A0A1I2CD76"/>
<feature type="region of interest" description="Disordered" evidence="1">
    <location>
        <begin position="1"/>
        <end position="50"/>
    </location>
</feature>
<feature type="compositionally biased region" description="Acidic residues" evidence="1">
    <location>
        <begin position="38"/>
        <end position="50"/>
    </location>
</feature>
<organism evidence="2 3">
    <name type="scientific">Flavimobilis marinus</name>
    <dbReference type="NCBI Taxonomy" id="285351"/>
    <lineage>
        <taxon>Bacteria</taxon>
        <taxon>Bacillati</taxon>
        <taxon>Actinomycetota</taxon>
        <taxon>Actinomycetes</taxon>
        <taxon>Micrococcales</taxon>
        <taxon>Jonesiaceae</taxon>
        <taxon>Flavimobilis</taxon>
    </lineage>
</organism>
<dbReference type="Proteomes" id="UP000198520">
    <property type="component" value="Unassembled WGS sequence"/>
</dbReference>
<evidence type="ECO:0000256" key="1">
    <source>
        <dbReference type="SAM" id="MobiDB-lite"/>
    </source>
</evidence>
<reference evidence="3" key="1">
    <citation type="submission" date="2016-10" db="EMBL/GenBank/DDBJ databases">
        <authorList>
            <person name="Varghese N."/>
            <person name="Submissions S."/>
        </authorList>
    </citation>
    <scope>NUCLEOTIDE SEQUENCE [LARGE SCALE GENOMIC DNA]</scope>
    <source>
        <strain evidence="3">DSM 19083</strain>
    </source>
</reference>
<dbReference type="RefSeq" id="WP_177191228.1">
    <property type="nucleotide sequence ID" value="NZ_BNAN01000001.1"/>
</dbReference>
<dbReference type="STRING" id="285351.SAMN04488035_0077"/>
<accession>A0A1I2CD76</accession>
<evidence type="ECO:0000313" key="3">
    <source>
        <dbReference type="Proteomes" id="UP000198520"/>
    </source>
</evidence>
<proteinExistence type="predicted"/>
<gene>
    <name evidence="2" type="ORF">SAMN04488035_0077</name>
</gene>
<sequence length="50" mass="5301">MTENTTNPSEQPYDPSKDPDSDPEQLASAPDPQQPDQAEGEDDPTETGGA</sequence>
<evidence type="ECO:0000313" key="2">
    <source>
        <dbReference type="EMBL" id="SFE66214.1"/>
    </source>
</evidence>
<dbReference type="EMBL" id="FONZ01000001">
    <property type="protein sequence ID" value="SFE66214.1"/>
    <property type="molecule type" value="Genomic_DNA"/>
</dbReference>
<name>A0A1I2CD76_9MICO</name>